<dbReference type="AlphaFoldDB" id="A0A1X1D0S1"/>
<feature type="transmembrane region" description="Helical" evidence="1">
    <location>
        <begin position="6"/>
        <end position="28"/>
    </location>
</feature>
<dbReference type="OrthoDB" id="9554277at2"/>
<sequence>MKVPGPVIYPCLAAAALGILAVLELLIWRVGGSYPDALAQVRYVDNVNRLTPQAMREICSQPLTTPELEMKRNGLFLRCGTPGLQGVYRIQRYSDE</sequence>
<accession>A0A1X1D0S1</accession>
<evidence type="ECO:0000313" key="3">
    <source>
        <dbReference type="Proteomes" id="UP000193558"/>
    </source>
</evidence>
<organism evidence="2 3">
    <name type="scientific">Pantoea rwandensis</name>
    <dbReference type="NCBI Taxonomy" id="1076550"/>
    <lineage>
        <taxon>Bacteria</taxon>
        <taxon>Pseudomonadati</taxon>
        <taxon>Pseudomonadota</taxon>
        <taxon>Gammaproteobacteria</taxon>
        <taxon>Enterobacterales</taxon>
        <taxon>Erwiniaceae</taxon>
        <taxon>Pantoea</taxon>
    </lineage>
</organism>
<evidence type="ECO:0000256" key="1">
    <source>
        <dbReference type="SAM" id="Phobius"/>
    </source>
</evidence>
<protein>
    <submittedName>
        <fullName evidence="2">Uncharacterized protein</fullName>
    </submittedName>
</protein>
<gene>
    <name evidence="2" type="ORF">HA51_08335</name>
</gene>
<evidence type="ECO:0000313" key="2">
    <source>
        <dbReference type="EMBL" id="ORM70302.1"/>
    </source>
</evidence>
<dbReference type="RefSeq" id="WP_084934084.1">
    <property type="nucleotide sequence ID" value="NZ_MLFR01000005.1"/>
</dbReference>
<proteinExistence type="predicted"/>
<reference evidence="2 3" key="1">
    <citation type="journal article" date="2017" name="Antonie Van Leeuwenhoek">
        <title>Phylogenomic resolution of the bacterial genus Pantoea and its relationship with Erwinia and Tatumella.</title>
        <authorList>
            <person name="Palmer M."/>
            <person name="Steenkamp E.T."/>
            <person name="Coetzee M.P."/>
            <person name="Chan W.Y."/>
            <person name="van Zyl E."/>
            <person name="De Maayer P."/>
            <person name="Coutinho T.A."/>
            <person name="Blom J."/>
            <person name="Smits T.H."/>
            <person name="Duffy B."/>
            <person name="Venter S.N."/>
        </authorList>
    </citation>
    <scope>NUCLEOTIDE SEQUENCE [LARGE SCALE GENOMIC DNA]</scope>
    <source>
        <strain evidence="2 3">LMG 26275</strain>
    </source>
</reference>
<name>A0A1X1D0S1_9GAMM</name>
<keyword evidence="1" id="KW-0472">Membrane</keyword>
<keyword evidence="1" id="KW-1133">Transmembrane helix</keyword>
<keyword evidence="1" id="KW-0812">Transmembrane</keyword>
<comment type="caution">
    <text evidence="2">The sequence shown here is derived from an EMBL/GenBank/DDBJ whole genome shotgun (WGS) entry which is preliminary data.</text>
</comment>
<dbReference type="EMBL" id="MLFR01000005">
    <property type="protein sequence ID" value="ORM70302.1"/>
    <property type="molecule type" value="Genomic_DNA"/>
</dbReference>
<dbReference type="Proteomes" id="UP000193558">
    <property type="component" value="Unassembled WGS sequence"/>
</dbReference>